<feature type="compositionally biased region" description="Basic and acidic residues" evidence="1">
    <location>
        <begin position="254"/>
        <end position="263"/>
    </location>
</feature>
<dbReference type="AlphaFoldDB" id="A0A7W9A452"/>
<proteinExistence type="predicted"/>
<organism evidence="3 4">
    <name type="scientific">Brevundimonas halotolerans</name>
    <dbReference type="NCBI Taxonomy" id="69670"/>
    <lineage>
        <taxon>Bacteria</taxon>
        <taxon>Pseudomonadati</taxon>
        <taxon>Pseudomonadota</taxon>
        <taxon>Alphaproteobacteria</taxon>
        <taxon>Caulobacterales</taxon>
        <taxon>Caulobacteraceae</taxon>
        <taxon>Brevundimonas</taxon>
    </lineage>
</organism>
<name>A0A7W9A452_9CAUL</name>
<reference evidence="3 4" key="1">
    <citation type="submission" date="2020-08" db="EMBL/GenBank/DDBJ databases">
        <title>Genomic Encyclopedia of Type Strains, Phase IV (KMG-IV): sequencing the most valuable type-strain genomes for metagenomic binning, comparative biology and taxonomic classification.</title>
        <authorList>
            <person name="Goeker M."/>
        </authorList>
    </citation>
    <scope>NUCLEOTIDE SEQUENCE [LARGE SCALE GENOMIC DNA]</scope>
    <source>
        <strain evidence="3 4">DSM 24448</strain>
    </source>
</reference>
<dbReference type="RefSeq" id="WP_123286935.1">
    <property type="nucleotide sequence ID" value="NZ_JACIJB010000006.1"/>
</dbReference>
<evidence type="ECO:0000256" key="2">
    <source>
        <dbReference type="SAM" id="Phobius"/>
    </source>
</evidence>
<keyword evidence="2" id="KW-0812">Transmembrane</keyword>
<keyword evidence="2" id="KW-0472">Membrane</keyword>
<protein>
    <submittedName>
        <fullName evidence="3">Uncharacterized protein</fullName>
    </submittedName>
</protein>
<keyword evidence="4" id="KW-1185">Reference proteome</keyword>
<feature type="region of interest" description="Disordered" evidence="1">
    <location>
        <begin position="70"/>
        <end position="128"/>
    </location>
</feature>
<accession>A0A7W9A452</accession>
<evidence type="ECO:0000256" key="1">
    <source>
        <dbReference type="SAM" id="MobiDB-lite"/>
    </source>
</evidence>
<comment type="caution">
    <text evidence="3">The sequence shown here is derived from an EMBL/GenBank/DDBJ whole genome shotgun (WGS) entry which is preliminary data.</text>
</comment>
<feature type="region of interest" description="Disordered" evidence="1">
    <location>
        <begin position="233"/>
        <end position="263"/>
    </location>
</feature>
<evidence type="ECO:0000313" key="3">
    <source>
        <dbReference type="EMBL" id="MBB5660840.1"/>
    </source>
</evidence>
<evidence type="ECO:0000313" key="4">
    <source>
        <dbReference type="Proteomes" id="UP000548978"/>
    </source>
</evidence>
<dbReference type="Proteomes" id="UP000548978">
    <property type="component" value="Unassembled WGS sequence"/>
</dbReference>
<dbReference type="OrthoDB" id="7206089at2"/>
<keyword evidence="2" id="KW-1133">Transmembrane helix</keyword>
<dbReference type="EMBL" id="JACIJB010000006">
    <property type="protein sequence ID" value="MBB5660840.1"/>
    <property type="molecule type" value="Genomic_DNA"/>
</dbReference>
<feature type="transmembrane region" description="Helical" evidence="2">
    <location>
        <begin position="21"/>
        <end position="41"/>
    </location>
</feature>
<sequence>MNPSERLKAITAAVARPRVRNPLVVAGSVLAHGLVLSLLALNTFDPTVPAQPFNPPIYLEIEPRPLLEGETPRIPRVAPPSPSADAVPSDRVPLPRDLLTRPEDEEDEAVQTESRPAAPGAPGSDLVDPAWLARPAEERALVARSLRTSTLGCNARNGRMPAAEQALCDEAFNEGAALARPISGSGNAARDARFAAEGRREMEAYEARRRPLAGGTGVTGVGDCPGSNFGMGCPGAHLDPGFRRDANDTLDEGLGDRRRDPEE</sequence>
<gene>
    <name evidence="3" type="ORF">FHS65_001593</name>
</gene>